<accession>A0A7G7Y5X2</accession>
<comment type="catalytic activity">
    <reaction evidence="11">
        <text>a phosphate monoester + H2O = an alcohol + phosphate</text>
        <dbReference type="Rhea" id="RHEA:15017"/>
        <dbReference type="ChEBI" id="CHEBI:15377"/>
        <dbReference type="ChEBI" id="CHEBI:30879"/>
        <dbReference type="ChEBI" id="CHEBI:43474"/>
        <dbReference type="ChEBI" id="CHEBI:67140"/>
        <dbReference type="EC" id="3.1.3.1"/>
    </reaction>
</comment>
<dbReference type="Pfam" id="PF00245">
    <property type="entry name" value="Alk_phosphatase"/>
    <property type="match status" value="1"/>
</dbReference>
<evidence type="ECO:0000256" key="9">
    <source>
        <dbReference type="PIRSR" id="PIRSR601952-2"/>
    </source>
</evidence>
<evidence type="ECO:0000256" key="10">
    <source>
        <dbReference type="RuleBase" id="RU003946"/>
    </source>
</evidence>
<dbReference type="GO" id="GO:0004035">
    <property type="term" value="F:alkaline phosphatase activity"/>
    <property type="evidence" value="ECO:0007669"/>
    <property type="project" value="UniProtKB-EC"/>
</dbReference>
<feature type="binding site" evidence="9">
    <location>
        <position position="370"/>
    </location>
    <ligand>
        <name>Zn(2+)</name>
        <dbReference type="ChEBI" id="CHEBI:29105"/>
        <label>2</label>
    </ligand>
</feature>
<dbReference type="PANTHER" id="PTHR11596">
    <property type="entry name" value="ALKALINE PHOSPHATASE"/>
    <property type="match status" value="1"/>
</dbReference>
<dbReference type="PRINTS" id="PR00113">
    <property type="entry name" value="ALKPHPHTASE"/>
</dbReference>
<feature type="binding site" evidence="9">
    <location>
        <position position="371"/>
    </location>
    <ligand>
        <name>Zn(2+)</name>
        <dbReference type="ChEBI" id="CHEBI:29105"/>
        <label>2</label>
    </ligand>
</feature>
<dbReference type="SMART" id="SM00098">
    <property type="entry name" value="alkPPc"/>
    <property type="match status" value="1"/>
</dbReference>
<feature type="transmembrane region" description="Helical" evidence="12">
    <location>
        <begin position="36"/>
        <end position="57"/>
    </location>
</feature>
<organism evidence="13">
    <name type="scientific">Gongronella sp</name>
    <dbReference type="NCBI Taxonomy" id="1981611"/>
    <lineage>
        <taxon>Eukaryota</taxon>
        <taxon>Fungi</taxon>
        <taxon>Fungi incertae sedis</taxon>
        <taxon>Mucoromycota</taxon>
        <taxon>Mucoromycotina</taxon>
        <taxon>Mucoromycetes</taxon>
        <taxon>Mucorales</taxon>
        <taxon>Cunninghamellaceae</taxon>
        <taxon>Gongronella</taxon>
    </lineage>
</organism>
<dbReference type="PROSITE" id="PS00123">
    <property type="entry name" value="ALKALINE_PHOSPHATASE"/>
    <property type="match status" value="1"/>
</dbReference>
<proteinExistence type="evidence at transcript level"/>
<dbReference type="InterPro" id="IPR001952">
    <property type="entry name" value="Alkaline_phosphatase"/>
</dbReference>
<keyword evidence="6 9" id="KW-0862">Zinc</keyword>
<dbReference type="CDD" id="cd16012">
    <property type="entry name" value="ALP"/>
    <property type="match status" value="1"/>
</dbReference>
<feature type="binding site" evidence="9">
    <location>
        <position position="323"/>
    </location>
    <ligand>
        <name>Mg(2+)</name>
        <dbReference type="ChEBI" id="CHEBI:18420"/>
    </ligand>
</feature>
<protein>
    <recommendedName>
        <fullName evidence="2 11">Alkaline phosphatase</fullName>
        <ecNumber evidence="2 11">3.1.3.1</ecNumber>
    </recommendedName>
</protein>
<evidence type="ECO:0000256" key="4">
    <source>
        <dbReference type="ARBA" id="ARBA00022723"/>
    </source>
</evidence>
<keyword evidence="12" id="KW-1133">Transmembrane helix</keyword>
<evidence type="ECO:0000256" key="8">
    <source>
        <dbReference type="PIRSR" id="PIRSR601952-1"/>
    </source>
</evidence>
<feature type="binding site" evidence="9">
    <location>
        <position position="332"/>
    </location>
    <ligand>
        <name>Zn(2+)</name>
        <dbReference type="ChEBI" id="CHEBI:29105"/>
        <label>2</label>
    </ligand>
</feature>
<evidence type="ECO:0000313" key="13">
    <source>
        <dbReference type="EMBL" id="QNH89768.1"/>
    </source>
</evidence>
<comment type="similarity">
    <text evidence="1 10">Belongs to the alkaline phosphatase family.</text>
</comment>
<dbReference type="Gene3D" id="3.40.720.10">
    <property type="entry name" value="Alkaline Phosphatase, subunit A"/>
    <property type="match status" value="1"/>
</dbReference>
<comment type="cofactor">
    <cofactor evidence="9">
        <name>Zn(2+)</name>
        <dbReference type="ChEBI" id="CHEBI:29105"/>
    </cofactor>
    <text evidence="9">Binds 2 Zn(2+) ions.</text>
</comment>
<dbReference type="SUPFAM" id="SSF53649">
    <property type="entry name" value="Alkaline phosphatase-like"/>
    <property type="match status" value="1"/>
</dbReference>
<dbReference type="InterPro" id="IPR017850">
    <property type="entry name" value="Alkaline_phosphatase_core_sf"/>
</dbReference>
<dbReference type="PANTHER" id="PTHR11596:SF5">
    <property type="entry name" value="ALKALINE PHOSPHATASE"/>
    <property type="match status" value="1"/>
</dbReference>
<keyword evidence="5 11" id="KW-0378">Hydrolase</keyword>
<evidence type="ECO:0000256" key="12">
    <source>
        <dbReference type="SAM" id="Phobius"/>
    </source>
</evidence>
<comment type="cofactor">
    <cofactor evidence="9">
        <name>Mg(2+)</name>
        <dbReference type="ChEBI" id="CHEBI:18420"/>
    </cofactor>
    <text evidence="9">Binds 1 Mg(2+) ion.</text>
</comment>
<keyword evidence="4 9" id="KW-0479">Metal-binding</keyword>
<dbReference type="GO" id="GO:0046872">
    <property type="term" value="F:metal ion binding"/>
    <property type="evidence" value="ECO:0007669"/>
    <property type="project" value="UniProtKB-KW"/>
</dbReference>
<feature type="active site" description="Phosphoserine intermediate" evidence="8">
    <location>
        <position position="127"/>
    </location>
</feature>
<evidence type="ECO:0000256" key="11">
    <source>
        <dbReference type="RuleBase" id="RU003947"/>
    </source>
</evidence>
<evidence type="ECO:0000256" key="2">
    <source>
        <dbReference type="ARBA" id="ARBA00012647"/>
    </source>
</evidence>
<feature type="binding site" evidence="9">
    <location>
        <position position="78"/>
    </location>
    <ligand>
        <name>Zn(2+)</name>
        <dbReference type="ChEBI" id="CHEBI:29105"/>
        <label>2</label>
    </ligand>
</feature>
<evidence type="ECO:0000256" key="1">
    <source>
        <dbReference type="ARBA" id="ARBA00005984"/>
    </source>
</evidence>
<dbReference type="Gene3D" id="1.10.60.40">
    <property type="match status" value="1"/>
</dbReference>
<feature type="binding site" evidence="9">
    <location>
        <position position="179"/>
    </location>
    <ligand>
        <name>Mg(2+)</name>
        <dbReference type="ChEBI" id="CHEBI:18420"/>
    </ligand>
</feature>
<evidence type="ECO:0000256" key="3">
    <source>
        <dbReference type="ARBA" id="ARBA00022553"/>
    </source>
</evidence>
<feature type="binding site" evidence="9">
    <location>
        <position position="480"/>
    </location>
    <ligand>
        <name>Zn(2+)</name>
        <dbReference type="ChEBI" id="CHEBI:29105"/>
        <label>2</label>
    </ligand>
</feature>
<sequence>MANRNYNSIPTQEEPSVNEIPAKPKFFEQKTKKHRAIAAVVVSVAAALLVTSAAFLFTKEEPVVHEPAKRNVIMMISDGFGPASETFARQYYQWHEKLAPQAAMLPLDEIHVGHSRTQSSSSLVTDSAAGATAFACALKSYNGAIGVDPEKRPCGTVLESAKLHHDMLTGLVVTSRVTHATPASFSAHVAWRDWEPLIAEHQIGYTPLGRTVDLMFGGGSCEFLPNVTESNEISCRADQRDLFQEAKDNFGWTVHRTRKEFDAIDTHHAHLPLMTVFTPQHMSYEIDRKPAIEPALHEMTEKALDILLHASKEADKGFFLMIEGSRIDMAAHSNDAATHVHEILEYHRTVELVKEFVRANPDTVVISTSDHETGGLTVGRQVGSDYPEYKWNPEVIQRVTNSSEALAGMWYKATVAEAATTKFLKDTLVADGLGVDDATKEELDRILQWKDSGKSFEVLITYFADIVSRRALIGFTTWGHTAVDVNLYAYGPGTERLRGSHENIEIGDFIVDFLGLDLDDITKRLNADDLLAIKAQDPEDYAQAMSNHQRFND</sequence>
<evidence type="ECO:0000256" key="6">
    <source>
        <dbReference type="ARBA" id="ARBA00022833"/>
    </source>
</evidence>
<dbReference type="GO" id="GO:0000329">
    <property type="term" value="C:fungal-type vacuole membrane"/>
    <property type="evidence" value="ECO:0007669"/>
    <property type="project" value="TreeGrafter"/>
</dbReference>
<keyword evidence="12" id="KW-0472">Membrane</keyword>
<evidence type="ECO:0000256" key="5">
    <source>
        <dbReference type="ARBA" id="ARBA00022801"/>
    </source>
</evidence>
<keyword evidence="3" id="KW-0597">Phosphoprotein</keyword>
<evidence type="ECO:0000256" key="7">
    <source>
        <dbReference type="ARBA" id="ARBA00022842"/>
    </source>
</evidence>
<reference evidence="13" key="1">
    <citation type="submission" date="2019-11" db="EMBL/GenBank/DDBJ databases">
        <authorList>
            <person name="Wang J.X."/>
        </authorList>
    </citation>
    <scope>NUCLEOTIDE SEQUENCE</scope>
    <source>
        <strain evidence="13">GME5915_g</strain>
    </source>
</reference>
<dbReference type="EMBL" id="MN685869">
    <property type="protein sequence ID" value="QNH89768.1"/>
    <property type="molecule type" value="mRNA"/>
</dbReference>
<dbReference type="EC" id="3.1.3.1" evidence="2 11"/>
<feature type="binding site" evidence="9">
    <location>
        <position position="78"/>
    </location>
    <ligand>
        <name>Mg(2+)</name>
        <dbReference type="ChEBI" id="CHEBI:18420"/>
    </ligand>
</feature>
<name>A0A7G7Y5X2_9FUNG</name>
<keyword evidence="12" id="KW-0812">Transmembrane</keyword>
<feature type="binding site" evidence="9">
    <location>
        <position position="328"/>
    </location>
    <ligand>
        <name>Zn(2+)</name>
        <dbReference type="ChEBI" id="CHEBI:29105"/>
        <label>2</label>
    </ligand>
</feature>
<dbReference type="InterPro" id="IPR018299">
    <property type="entry name" value="Alkaline_phosphatase_AS"/>
</dbReference>
<keyword evidence="7 9" id="KW-0460">Magnesium</keyword>
<feature type="binding site" evidence="9">
    <location>
        <position position="181"/>
    </location>
    <ligand>
        <name>Mg(2+)</name>
        <dbReference type="ChEBI" id="CHEBI:18420"/>
    </ligand>
</feature>
<dbReference type="AlphaFoldDB" id="A0A7G7Y5X2"/>